<dbReference type="InterPro" id="IPR011049">
    <property type="entry name" value="Serralysin-like_metalloprot_C"/>
</dbReference>
<dbReference type="AlphaFoldDB" id="A0A7W0CFQ0"/>
<organism evidence="2 3">
    <name type="scientific">Nonomuraea soli</name>
    <dbReference type="NCBI Taxonomy" id="1032476"/>
    <lineage>
        <taxon>Bacteria</taxon>
        <taxon>Bacillati</taxon>
        <taxon>Actinomycetota</taxon>
        <taxon>Actinomycetes</taxon>
        <taxon>Streptosporangiales</taxon>
        <taxon>Streptosporangiaceae</taxon>
        <taxon>Nonomuraea</taxon>
    </lineage>
</organism>
<dbReference type="GO" id="GO:0005509">
    <property type="term" value="F:calcium ion binding"/>
    <property type="evidence" value="ECO:0007669"/>
    <property type="project" value="InterPro"/>
</dbReference>
<protein>
    <submittedName>
        <fullName evidence="2">Ca2+-binding RTX toxin-like protein</fullName>
    </submittedName>
</protein>
<evidence type="ECO:0000256" key="1">
    <source>
        <dbReference type="SAM" id="SignalP"/>
    </source>
</evidence>
<feature type="signal peptide" evidence="1">
    <location>
        <begin position="1"/>
        <end position="27"/>
    </location>
</feature>
<keyword evidence="3" id="KW-1185">Reference proteome</keyword>
<dbReference type="RefSeq" id="WP_181609004.1">
    <property type="nucleotide sequence ID" value="NZ_BAABAM010000006.1"/>
</dbReference>
<dbReference type="Pfam" id="PF00353">
    <property type="entry name" value="HemolysinCabind"/>
    <property type="match status" value="1"/>
</dbReference>
<keyword evidence="1" id="KW-0732">Signal</keyword>
<dbReference type="SUPFAM" id="SSF51120">
    <property type="entry name" value="beta-Roll"/>
    <property type="match status" value="1"/>
</dbReference>
<name>A0A7W0CFQ0_9ACTN</name>
<accession>A0A7W0CFQ0</accession>
<dbReference type="EMBL" id="JACDUR010000002">
    <property type="protein sequence ID" value="MBA2890159.1"/>
    <property type="molecule type" value="Genomic_DNA"/>
</dbReference>
<proteinExistence type="predicted"/>
<evidence type="ECO:0000313" key="2">
    <source>
        <dbReference type="EMBL" id="MBA2890159.1"/>
    </source>
</evidence>
<gene>
    <name evidence="2" type="ORF">HNR30_001500</name>
</gene>
<evidence type="ECO:0000313" key="3">
    <source>
        <dbReference type="Proteomes" id="UP000530928"/>
    </source>
</evidence>
<dbReference type="InterPro" id="IPR001343">
    <property type="entry name" value="Hemolysn_Ca-bd"/>
</dbReference>
<dbReference type="Proteomes" id="UP000530928">
    <property type="component" value="Unassembled WGS sequence"/>
</dbReference>
<comment type="caution">
    <text evidence="2">The sequence shown here is derived from an EMBL/GenBank/DDBJ whole genome shotgun (WGS) entry which is preliminary data.</text>
</comment>
<reference evidence="2 3" key="1">
    <citation type="submission" date="2020-07" db="EMBL/GenBank/DDBJ databases">
        <title>Genomic Encyclopedia of Type Strains, Phase IV (KMG-IV): sequencing the most valuable type-strain genomes for metagenomic binning, comparative biology and taxonomic classification.</title>
        <authorList>
            <person name="Goeker M."/>
        </authorList>
    </citation>
    <scope>NUCLEOTIDE SEQUENCE [LARGE SCALE GENOMIC DNA]</scope>
    <source>
        <strain evidence="2 3">DSM 45533</strain>
    </source>
</reference>
<feature type="chain" id="PRO_5030711308" evidence="1">
    <location>
        <begin position="28"/>
        <end position="177"/>
    </location>
</feature>
<sequence>MRNALRTLALGALVAAPLLAMSAPAHALTNVTSSGGRLSVNAANVSDAISINLESGFLVVRNNKDPLITGGVCQQVDANTVRCPSGGVTNIQANLQGGNDTLSNNTSLPSRVFMGPGVDTFFGGPGKDFVSGDDNDDVLNGRGGNDILVGNAGFDQGFGGADNDFCDTETLNSCEDS</sequence>
<dbReference type="Gene3D" id="2.150.10.10">
    <property type="entry name" value="Serralysin-like metalloprotease, C-terminal"/>
    <property type="match status" value="1"/>
</dbReference>